<dbReference type="InterPro" id="IPR000515">
    <property type="entry name" value="MetI-like"/>
</dbReference>
<feature type="transmembrane region" description="Helical" evidence="7">
    <location>
        <begin position="108"/>
        <end position="130"/>
    </location>
</feature>
<protein>
    <submittedName>
        <fullName evidence="10">Sugar ABC transporter permease</fullName>
    </submittedName>
</protein>
<feature type="transmembrane region" description="Helical" evidence="7">
    <location>
        <begin position="189"/>
        <end position="211"/>
    </location>
</feature>
<feature type="compositionally biased region" description="Low complexity" evidence="8">
    <location>
        <begin position="1"/>
        <end position="18"/>
    </location>
</feature>
<sequence>MSPTPATSDTTRTTSGPSAPRRRLARGTPDQTRRRRRTLRDATTAALFLLPALILIAVLRLVPVVQAASDATHSSLPGSALPPQWVGLDNFTALWHSDTFWTSVQQTLLFNVIVNPLQIAIALALAVLLTQNLPASGLWRTLVFLPAAVPMTGSAVVWGIGLRPDGPVNAVLGTVGIDQQPFLTSPHQVIASLILIASWIGVGYWMIFLIAGLNDIPQVYYEAARVDGAGPLRRFWSITLPQLRRPLLFVLVADTVSNFVLFAPIQILTNGGPERRTSFLMYDIFHNSFELADPHTAAAELLVLLALMIAIVAVQFRLLGEAEDR</sequence>
<evidence type="ECO:0000259" key="9">
    <source>
        <dbReference type="PROSITE" id="PS50928"/>
    </source>
</evidence>
<accession>A0A941B782</accession>
<dbReference type="GO" id="GO:0055085">
    <property type="term" value="P:transmembrane transport"/>
    <property type="evidence" value="ECO:0007669"/>
    <property type="project" value="InterPro"/>
</dbReference>
<evidence type="ECO:0000256" key="2">
    <source>
        <dbReference type="ARBA" id="ARBA00022448"/>
    </source>
</evidence>
<keyword evidence="2 7" id="KW-0813">Transport</keyword>
<dbReference type="PANTHER" id="PTHR30193:SF37">
    <property type="entry name" value="INNER MEMBRANE ABC TRANSPORTER PERMEASE PROTEIN YCJO"/>
    <property type="match status" value="1"/>
</dbReference>
<dbReference type="Pfam" id="PF00528">
    <property type="entry name" value="BPD_transp_1"/>
    <property type="match status" value="1"/>
</dbReference>
<evidence type="ECO:0000256" key="6">
    <source>
        <dbReference type="ARBA" id="ARBA00023136"/>
    </source>
</evidence>
<feature type="region of interest" description="Disordered" evidence="8">
    <location>
        <begin position="1"/>
        <end position="37"/>
    </location>
</feature>
<feature type="transmembrane region" description="Helical" evidence="7">
    <location>
        <begin position="142"/>
        <end position="161"/>
    </location>
</feature>
<feature type="transmembrane region" description="Helical" evidence="7">
    <location>
        <begin position="247"/>
        <end position="268"/>
    </location>
</feature>
<dbReference type="AlphaFoldDB" id="A0A941B782"/>
<feature type="domain" description="ABC transmembrane type-1" evidence="9">
    <location>
        <begin position="104"/>
        <end position="313"/>
    </location>
</feature>
<evidence type="ECO:0000256" key="7">
    <source>
        <dbReference type="RuleBase" id="RU363032"/>
    </source>
</evidence>
<comment type="similarity">
    <text evidence="7">Belongs to the binding-protein-dependent transport system permease family.</text>
</comment>
<evidence type="ECO:0000256" key="1">
    <source>
        <dbReference type="ARBA" id="ARBA00004651"/>
    </source>
</evidence>
<name>A0A941B782_9ACTN</name>
<dbReference type="PROSITE" id="PS50928">
    <property type="entry name" value="ABC_TM1"/>
    <property type="match status" value="1"/>
</dbReference>
<feature type="transmembrane region" description="Helical" evidence="7">
    <location>
        <begin position="297"/>
        <end position="319"/>
    </location>
</feature>
<feature type="transmembrane region" description="Helical" evidence="7">
    <location>
        <begin position="42"/>
        <end position="62"/>
    </location>
</feature>
<reference evidence="10" key="1">
    <citation type="submission" date="2021-04" db="EMBL/GenBank/DDBJ databases">
        <title>Genome seq and assembly of Streptomyces sp. RG38.</title>
        <authorList>
            <person name="Chhetri G."/>
        </authorList>
    </citation>
    <scope>NUCLEOTIDE SEQUENCE</scope>
    <source>
        <strain evidence="10">RG38</strain>
    </source>
</reference>
<proteinExistence type="inferred from homology"/>
<dbReference type="Proteomes" id="UP000677875">
    <property type="component" value="Unassembled WGS sequence"/>
</dbReference>
<dbReference type="EMBL" id="JAGPNL010000002">
    <property type="protein sequence ID" value="MBQ0827173.1"/>
    <property type="molecule type" value="Genomic_DNA"/>
</dbReference>
<gene>
    <name evidence="10" type="ORF">J5Y05_11695</name>
</gene>
<dbReference type="Gene3D" id="1.10.3720.10">
    <property type="entry name" value="MetI-like"/>
    <property type="match status" value="1"/>
</dbReference>
<evidence type="ECO:0000256" key="4">
    <source>
        <dbReference type="ARBA" id="ARBA00022692"/>
    </source>
</evidence>
<comment type="caution">
    <text evidence="10">The sequence shown here is derived from an EMBL/GenBank/DDBJ whole genome shotgun (WGS) entry which is preliminary data.</text>
</comment>
<organism evidence="10 11">
    <name type="scientific">Streptomyces tagetis</name>
    <dbReference type="NCBI Taxonomy" id="2820809"/>
    <lineage>
        <taxon>Bacteria</taxon>
        <taxon>Bacillati</taxon>
        <taxon>Actinomycetota</taxon>
        <taxon>Actinomycetes</taxon>
        <taxon>Kitasatosporales</taxon>
        <taxon>Streptomycetaceae</taxon>
        <taxon>Streptomyces</taxon>
    </lineage>
</organism>
<dbReference type="SUPFAM" id="SSF161098">
    <property type="entry name" value="MetI-like"/>
    <property type="match status" value="1"/>
</dbReference>
<evidence type="ECO:0000256" key="8">
    <source>
        <dbReference type="SAM" id="MobiDB-lite"/>
    </source>
</evidence>
<comment type="subcellular location">
    <subcellularLocation>
        <location evidence="1 7">Cell membrane</location>
        <topology evidence="1 7">Multi-pass membrane protein</topology>
    </subcellularLocation>
</comment>
<evidence type="ECO:0000256" key="5">
    <source>
        <dbReference type="ARBA" id="ARBA00022989"/>
    </source>
</evidence>
<evidence type="ECO:0000256" key="3">
    <source>
        <dbReference type="ARBA" id="ARBA00022475"/>
    </source>
</evidence>
<keyword evidence="3" id="KW-1003">Cell membrane</keyword>
<dbReference type="InterPro" id="IPR035906">
    <property type="entry name" value="MetI-like_sf"/>
</dbReference>
<evidence type="ECO:0000313" key="10">
    <source>
        <dbReference type="EMBL" id="MBQ0827173.1"/>
    </source>
</evidence>
<dbReference type="PANTHER" id="PTHR30193">
    <property type="entry name" value="ABC TRANSPORTER PERMEASE PROTEIN"/>
    <property type="match status" value="1"/>
</dbReference>
<keyword evidence="5 7" id="KW-1133">Transmembrane helix</keyword>
<dbReference type="CDD" id="cd06261">
    <property type="entry name" value="TM_PBP2"/>
    <property type="match status" value="1"/>
</dbReference>
<dbReference type="GO" id="GO:0005886">
    <property type="term" value="C:plasma membrane"/>
    <property type="evidence" value="ECO:0007669"/>
    <property type="project" value="UniProtKB-SubCell"/>
</dbReference>
<keyword evidence="4 7" id="KW-0812">Transmembrane</keyword>
<dbReference type="InterPro" id="IPR051393">
    <property type="entry name" value="ABC_transporter_permease"/>
</dbReference>
<keyword evidence="6 7" id="KW-0472">Membrane</keyword>
<evidence type="ECO:0000313" key="11">
    <source>
        <dbReference type="Proteomes" id="UP000677875"/>
    </source>
</evidence>
<dbReference type="RefSeq" id="WP_210871238.1">
    <property type="nucleotide sequence ID" value="NZ_JAGPNL010000002.1"/>
</dbReference>
<keyword evidence="11" id="KW-1185">Reference proteome</keyword>